<comment type="caution">
    <text evidence="1">The sequence shown here is derived from an EMBL/GenBank/DDBJ whole genome shotgun (WGS) entry which is preliminary data.</text>
</comment>
<dbReference type="Pfam" id="PF04977">
    <property type="entry name" value="DivIC"/>
    <property type="match status" value="1"/>
</dbReference>
<sequence>MRRPGRIILVVGLLAVYTPGFVKITRSYARLQHYRKSIPRLEKANRASKAEIELLENDPLTTERLARQELGLIRPGEWTIRFEEKKREGSAGPGH</sequence>
<protein>
    <submittedName>
        <fullName evidence="1">Cell division protein FtsB</fullName>
    </submittedName>
</protein>
<evidence type="ECO:0000313" key="1">
    <source>
        <dbReference type="EMBL" id="OPZ93222.1"/>
    </source>
</evidence>
<proteinExistence type="predicted"/>
<reference evidence="1" key="1">
    <citation type="submission" date="2017-02" db="EMBL/GenBank/DDBJ databases">
        <title>Delving into the versatile metabolic prowess of the omnipresent phylum Bacteroidetes.</title>
        <authorList>
            <person name="Nobu M.K."/>
            <person name="Mei R."/>
            <person name="Narihiro T."/>
            <person name="Kuroda K."/>
            <person name="Liu W.-T."/>
        </authorList>
    </citation>
    <scope>NUCLEOTIDE SEQUENCE</scope>
    <source>
        <strain evidence="1">ADurb.Bin417</strain>
    </source>
</reference>
<organism evidence="1">
    <name type="scientific">candidate division TA06 bacterium ADurb.Bin417</name>
    <dbReference type="NCBI Taxonomy" id="1852828"/>
    <lineage>
        <taxon>Bacteria</taxon>
        <taxon>Bacteria division TA06</taxon>
    </lineage>
</organism>
<keyword evidence="1" id="KW-0132">Cell division</keyword>
<accession>A0A1V5MJF3</accession>
<dbReference type="AlphaFoldDB" id="A0A1V5MJF3"/>
<name>A0A1V5MJF3_UNCT6</name>
<dbReference type="EMBL" id="MWAK01000037">
    <property type="protein sequence ID" value="OPZ93222.1"/>
    <property type="molecule type" value="Genomic_DNA"/>
</dbReference>
<dbReference type="GO" id="GO:0051301">
    <property type="term" value="P:cell division"/>
    <property type="evidence" value="ECO:0007669"/>
    <property type="project" value="UniProtKB-KW"/>
</dbReference>
<dbReference type="InterPro" id="IPR007060">
    <property type="entry name" value="FtsL/DivIC"/>
</dbReference>
<gene>
    <name evidence="1" type="primary">ftsB</name>
    <name evidence="1" type="ORF">BWY73_00430</name>
</gene>
<keyword evidence="1" id="KW-0131">Cell cycle</keyword>
<dbReference type="Proteomes" id="UP000485484">
    <property type="component" value="Unassembled WGS sequence"/>
</dbReference>